<organism evidence="1 2">
    <name type="scientific">Streptomyces iranensis</name>
    <dbReference type="NCBI Taxonomy" id="576784"/>
    <lineage>
        <taxon>Bacteria</taxon>
        <taxon>Bacillati</taxon>
        <taxon>Actinomycetota</taxon>
        <taxon>Actinomycetes</taxon>
        <taxon>Kitasatosporales</taxon>
        <taxon>Streptomycetaceae</taxon>
        <taxon>Streptomyces</taxon>
        <taxon>Streptomyces violaceusniger group</taxon>
    </lineage>
</organism>
<sequence>MTSVTMDAEVLATAAARAAGVAVRTVHDVAGVQAVADFFAEVWRLPRSNPPYPAEVLHSIVHAGGAVHAAYPTGPDGQEGERLSGAAVAVFGPPADREVYSLVAAATASDRGVGHAVKQAQRGWALERGAHTMRWTFDPLVARNARFNLVKLGALGAEYLVDLYGPMNDGVNDGDESDRLTARWDLLARPAPAPAPADDTDDRAAAPVVRHAPDGGPLAARHADRLWCRVPGDIVALRTADPALALRWRHAVREVFTEAYAEGFRATAMSRDGWYRLTRNPAPATPGEDPRP</sequence>
<evidence type="ECO:0000313" key="1">
    <source>
        <dbReference type="EMBL" id="MBP2064094.1"/>
    </source>
</evidence>
<evidence type="ECO:0000313" key="2">
    <source>
        <dbReference type="Proteomes" id="UP000756710"/>
    </source>
</evidence>
<comment type="caution">
    <text evidence="1">The sequence shown here is derived from an EMBL/GenBank/DDBJ whole genome shotgun (WGS) entry which is preliminary data.</text>
</comment>
<dbReference type="InterPro" id="IPR038764">
    <property type="entry name" value="GNAT_N_AcTrfase_prd"/>
</dbReference>
<gene>
    <name evidence="1" type="ORF">J2Z30_005117</name>
</gene>
<dbReference type="PANTHER" id="PTHR41700:SF1">
    <property type="entry name" value="N-ACETYLTRANSFERASE DOMAIN-CONTAINING PROTEIN"/>
    <property type="match status" value="1"/>
</dbReference>
<name>A0ABS4MWH6_9ACTN</name>
<accession>A0ABS4MWH6</accession>
<keyword evidence="2" id="KW-1185">Reference proteome</keyword>
<dbReference type="RefSeq" id="WP_044580031.1">
    <property type="nucleotide sequence ID" value="NZ_BAABDR010000029.1"/>
</dbReference>
<proteinExistence type="predicted"/>
<dbReference type="PANTHER" id="PTHR41700">
    <property type="entry name" value="GCN5-RELATED N-ACETYLTRANSFERASE"/>
    <property type="match status" value="1"/>
</dbReference>
<reference evidence="1 2" key="1">
    <citation type="submission" date="2021-03" db="EMBL/GenBank/DDBJ databases">
        <title>Genomic Encyclopedia of Type Strains, Phase IV (KMG-IV): sequencing the most valuable type-strain genomes for metagenomic binning, comparative biology and taxonomic classification.</title>
        <authorList>
            <person name="Goeker M."/>
        </authorList>
    </citation>
    <scope>NUCLEOTIDE SEQUENCE [LARGE SCALE GENOMIC DNA]</scope>
    <source>
        <strain evidence="1 2">DSM 41954</strain>
    </source>
</reference>
<dbReference type="EMBL" id="JAGGLR010000014">
    <property type="protein sequence ID" value="MBP2064094.1"/>
    <property type="molecule type" value="Genomic_DNA"/>
</dbReference>
<protein>
    <submittedName>
        <fullName evidence="1">GNAT superfamily acetyltransferase</fullName>
    </submittedName>
</protein>
<dbReference type="Proteomes" id="UP000756710">
    <property type="component" value="Unassembled WGS sequence"/>
</dbReference>